<sequence>MSTLLEINKVSAFQGAQQVFSNLDLKIEQGEKIAILGPNGAGKSTLLKLLNREIYPVVEEGSFVKINGSETVKVDELRQEIGFVSHDLQASYNVVSSALEVVVSGFVGAIGLLYQHYPLEDDHYQQAQQRLESLGLAHLAERKFHHLSTGQQRRVLLARAMIHQPKTLVLDEPTAGLDVSAAFALLDQLSALCAEGRGIVLCTHHVEEIIPDIERVILLREGKILADGPKREVLSEALLSELYSVPLTLSEHSGYYQLRRAE</sequence>
<dbReference type="GO" id="GO:0016887">
    <property type="term" value="F:ATP hydrolysis activity"/>
    <property type="evidence" value="ECO:0007669"/>
    <property type="project" value="InterPro"/>
</dbReference>
<evidence type="ECO:0000259" key="4">
    <source>
        <dbReference type="PROSITE" id="PS50893"/>
    </source>
</evidence>
<accession>A0A7X0MYK8</accession>
<dbReference type="GO" id="GO:0042626">
    <property type="term" value="F:ATPase-coupled transmembrane transporter activity"/>
    <property type="evidence" value="ECO:0007669"/>
    <property type="project" value="TreeGrafter"/>
</dbReference>
<reference evidence="5 6" key="1">
    <citation type="submission" date="2020-08" db="EMBL/GenBank/DDBJ databases">
        <title>Genomic Encyclopedia of Type Strains, Phase IV (KMG-IV): sequencing the most valuable type-strain genomes for metagenomic binning, comparative biology and taxonomic classification.</title>
        <authorList>
            <person name="Goeker M."/>
        </authorList>
    </citation>
    <scope>NUCLEOTIDE SEQUENCE [LARGE SCALE GENOMIC DNA]</scope>
    <source>
        <strain evidence="5 6">DSM 22368</strain>
    </source>
</reference>
<dbReference type="EMBL" id="JACHHT010000002">
    <property type="protein sequence ID" value="MBB6522137.1"/>
    <property type="molecule type" value="Genomic_DNA"/>
</dbReference>
<comment type="caution">
    <text evidence="5">The sequence shown here is derived from an EMBL/GenBank/DDBJ whole genome shotgun (WGS) entry which is preliminary data.</text>
</comment>
<dbReference type="SUPFAM" id="SSF52540">
    <property type="entry name" value="P-loop containing nucleoside triphosphate hydrolases"/>
    <property type="match status" value="1"/>
</dbReference>
<feature type="domain" description="ABC transporter" evidence="4">
    <location>
        <begin position="5"/>
        <end position="246"/>
    </location>
</feature>
<evidence type="ECO:0000313" key="6">
    <source>
        <dbReference type="Proteomes" id="UP000528457"/>
    </source>
</evidence>
<keyword evidence="1" id="KW-0813">Transport</keyword>
<dbReference type="GO" id="GO:0043190">
    <property type="term" value="C:ATP-binding cassette (ABC) transporter complex"/>
    <property type="evidence" value="ECO:0007669"/>
    <property type="project" value="TreeGrafter"/>
</dbReference>
<evidence type="ECO:0000313" key="5">
    <source>
        <dbReference type="EMBL" id="MBB6522137.1"/>
    </source>
</evidence>
<dbReference type="PANTHER" id="PTHR43553">
    <property type="entry name" value="HEAVY METAL TRANSPORTER"/>
    <property type="match status" value="1"/>
</dbReference>
<dbReference type="CDD" id="cd03225">
    <property type="entry name" value="ABC_cobalt_CbiO_domain1"/>
    <property type="match status" value="1"/>
</dbReference>
<keyword evidence="6" id="KW-1185">Reference proteome</keyword>
<dbReference type="RefSeq" id="WP_208020165.1">
    <property type="nucleotide sequence ID" value="NZ_JAAONY010000002.1"/>
</dbReference>
<dbReference type="PANTHER" id="PTHR43553:SF3">
    <property type="entry name" value="ABC TRANSPORTER ATP-BINDING PROTEIN MODF"/>
    <property type="match status" value="1"/>
</dbReference>
<dbReference type="InterPro" id="IPR003593">
    <property type="entry name" value="AAA+_ATPase"/>
</dbReference>
<dbReference type="PROSITE" id="PS50893">
    <property type="entry name" value="ABC_TRANSPORTER_2"/>
    <property type="match status" value="1"/>
</dbReference>
<dbReference type="InterPro" id="IPR027417">
    <property type="entry name" value="P-loop_NTPase"/>
</dbReference>
<dbReference type="Gene3D" id="3.40.50.300">
    <property type="entry name" value="P-loop containing nucleotide triphosphate hydrolases"/>
    <property type="match status" value="1"/>
</dbReference>
<proteinExistence type="predicted"/>
<organism evidence="5 6">
    <name type="scientific">Pseudoteredinibacter isoporae</name>
    <dbReference type="NCBI Taxonomy" id="570281"/>
    <lineage>
        <taxon>Bacteria</taxon>
        <taxon>Pseudomonadati</taxon>
        <taxon>Pseudomonadota</taxon>
        <taxon>Gammaproteobacteria</taxon>
        <taxon>Cellvibrionales</taxon>
        <taxon>Cellvibrionaceae</taxon>
        <taxon>Pseudoteredinibacter</taxon>
    </lineage>
</organism>
<name>A0A7X0MYK8_9GAMM</name>
<dbReference type="SMART" id="SM00382">
    <property type="entry name" value="AAA"/>
    <property type="match status" value="1"/>
</dbReference>
<dbReference type="AlphaFoldDB" id="A0A7X0MYK8"/>
<dbReference type="GO" id="GO:0005524">
    <property type="term" value="F:ATP binding"/>
    <property type="evidence" value="ECO:0007669"/>
    <property type="project" value="UniProtKB-KW"/>
</dbReference>
<gene>
    <name evidence="5" type="ORF">HNR48_002422</name>
</gene>
<dbReference type="InterPro" id="IPR003439">
    <property type="entry name" value="ABC_transporter-like_ATP-bd"/>
</dbReference>
<dbReference type="InterPro" id="IPR050095">
    <property type="entry name" value="ECF_ABC_transporter_ATP-bd"/>
</dbReference>
<evidence type="ECO:0000256" key="1">
    <source>
        <dbReference type="ARBA" id="ARBA00022448"/>
    </source>
</evidence>
<dbReference type="InParanoid" id="A0A7X0MYK8"/>
<dbReference type="InterPro" id="IPR015856">
    <property type="entry name" value="ABC_transpr_CbiO/EcfA_su"/>
</dbReference>
<keyword evidence="3 5" id="KW-0067">ATP-binding</keyword>
<protein>
    <submittedName>
        <fullName evidence="5">Iron complex transport system ATP-binding protein</fullName>
    </submittedName>
</protein>
<evidence type="ECO:0000256" key="2">
    <source>
        <dbReference type="ARBA" id="ARBA00022741"/>
    </source>
</evidence>
<dbReference type="Pfam" id="PF00005">
    <property type="entry name" value="ABC_tran"/>
    <property type="match status" value="1"/>
</dbReference>
<dbReference type="Proteomes" id="UP000528457">
    <property type="component" value="Unassembled WGS sequence"/>
</dbReference>
<keyword evidence="2" id="KW-0547">Nucleotide-binding</keyword>
<evidence type="ECO:0000256" key="3">
    <source>
        <dbReference type="ARBA" id="ARBA00022840"/>
    </source>
</evidence>